<evidence type="ECO:0000313" key="2">
    <source>
        <dbReference type="EMBL" id="MBB3155948.1"/>
    </source>
</evidence>
<keyword evidence="1" id="KW-0472">Membrane</keyword>
<comment type="caution">
    <text evidence="2">The sequence shown here is derived from an EMBL/GenBank/DDBJ whole genome shotgun (WGS) entry which is preliminary data.</text>
</comment>
<dbReference type="EMBL" id="JACHXW010000030">
    <property type="protein sequence ID" value="MBB3155948.1"/>
    <property type="molecule type" value="Genomic_DNA"/>
</dbReference>
<organism evidence="2 3">
    <name type="scientific">Paenibacillus endophyticus</name>
    <dbReference type="NCBI Taxonomy" id="1294268"/>
    <lineage>
        <taxon>Bacteria</taxon>
        <taxon>Bacillati</taxon>
        <taxon>Bacillota</taxon>
        <taxon>Bacilli</taxon>
        <taxon>Bacillales</taxon>
        <taxon>Paenibacillaceae</taxon>
        <taxon>Paenibacillus</taxon>
    </lineage>
</organism>
<keyword evidence="1" id="KW-1133">Transmembrane helix</keyword>
<protein>
    <submittedName>
        <fullName evidence="2">Uncharacterized protein</fullName>
    </submittedName>
</protein>
<proteinExistence type="predicted"/>
<gene>
    <name evidence="2" type="ORF">FHS16_006064</name>
</gene>
<dbReference type="AlphaFoldDB" id="A0A7W5GDY8"/>
<name>A0A7W5GDY8_9BACL</name>
<sequence length="75" mass="8401">MSNMNQARTFLGLSKLSVATVDWLKYKMNPPQLIVLVFFGLIWIGAFLLMLPISTVNGTSIGLIDAYLQLPPRYV</sequence>
<feature type="transmembrane region" description="Helical" evidence="1">
    <location>
        <begin position="33"/>
        <end position="53"/>
    </location>
</feature>
<dbReference type="RefSeq" id="WP_183571022.1">
    <property type="nucleotide sequence ID" value="NZ_CBCSLB010000031.1"/>
</dbReference>
<reference evidence="2 3" key="1">
    <citation type="submission" date="2020-08" db="EMBL/GenBank/DDBJ databases">
        <title>Genomic Encyclopedia of Type Strains, Phase III (KMG-III): the genomes of soil and plant-associated and newly described type strains.</title>
        <authorList>
            <person name="Whitman W."/>
        </authorList>
    </citation>
    <scope>NUCLEOTIDE SEQUENCE [LARGE SCALE GENOMIC DNA]</scope>
    <source>
        <strain evidence="2 3">CECT 8234</strain>
    </source>
</reference>
<keyword evidence="1" id="KW-0812">Transmembrane</keyword>
<accession>A0A7W5GDY8</accession>
<keyword evidence="3" id="KW-1185">Reference proteome</keyword>
<evidence type="ECO:0000313" key="3">
    <source>
        <dbReference type="Proteomes" id="UP000518605"/>
    </source>
</evidence>
<evidence type="ECO:0000256" key="1">
    <source>
        <dbReference type="SAM" id="Phobius"/>
    </source>
</evidence>
<dbReference type="Proteomes" id="UP000518605">
    <property type="component" value="Unassembled WGS sequence"/>
</dbReference>